<dbReference type="PANTHER" id="PTHR41677:SF1">
    <property type="entry name" value="FE2OG DIOXYGENASE DOMAIN-CONTAINING PROTEIN"/>
    <property type="match status" value="1"/>
</dbReference>
<sequence length="332" mass="37491">MAEIALPVPPPSIKATPIIREQIRTSNATSRTTFDPNKHLNYVGKPETLSLKDLGFSEDVGISTVAVSNPFPLFDESAMRIMRSEIFTNEVWDNCMWSTDFAGCQLRGHCPKYAPFMYDAWKHPKTLSIVSEIAGVDLIPVLDVEIGNINISVMDPNEDKAKVTKKADDDVPVTKWHVDSYPFVCVVMMSDTSDMVGGETALKTASGEIMKVRGPQMGCAIVLQGRYITHQALAAVGGTERITMITAFRPRDAFMPDDSVLTTIRPITNLSELYFQWTEYRIEILQERLRGMLKVLEEQHRAERPTDVKRIKEFLKLQEEWLSITNKEIHNL</sequence>
<gene>
    <name evidence="1" type="ORF">K452DRAFT_277207</name>
</gene>
<dbReference type="GeneID" id="54296809"/>
<dbReference type="OrthoDB" id="10256055at2759"/>
<dbReference type="PANTHER" id="PTHR41677">
    <property type="entry name" value="YALI0B19030P"/>
    <property type="match status" value="1"/>
</dbReference>
<accession>A0A6A6B602</accession>
<evidence type="ECO:0000313" key="2">
    <source>
        <dbReference type="Proteomes" id="UP000799438"/>
    </source>
</evidence>
<keyword evidence="2" id="KW-1185">Reference proteome</keyword>
<name>A0A6A6B602_9PEZI</name>
<protein>
    <recommendedName>
        <fullName evidence="3">Fe2OG dioxygenase domain-containing protein</fullName>
    </recommendedName>
</protein>
<organism evidence="1 2">
    <name type="scientific">Aplosporella prunicola CBS 121167</name>
    <dbReference type="NCBI Taxonomy" id="1176127"/>
    <lineage>
        <taxon>Eukaryota</taxon>
        <taxon>Fungi</taxon>
        <taxon>Dikarya</taxon>
        <taxon>Ascomycota</taxon>
        <taxon>Pezizomycotina</taxon>
        <taxon>Dothideomycetes</taxon>
        <taxon>Dothideomycetes incertae sedis</taxon>
        <taxon>Botryosphaeriales</taxon>
        <taxon>Aplosporellaceae</taxon>
        <taxon>Aplosporella</taxon>
    </lineage>
</organism>
<proteinExistence type="predicted"/>
<evidence type="ECO:0000313" key="1">
    <source>
        <dbReference type="EMBL" id="KAF2138211.1"/>
    </source>
</evidence>
<dbReference type="AlphaFoldDB" id="A0A6A6B602"/>
<dbReference type="EMBL" id="ML995497">
    <property type="protein sequence ID" value="KAF2138211.1"/>
    <property type="molecule type" value="Genomic_DNA"/>
</dbReference>
<evidence type="ECO:0008006" key="3">
    <source>
        <dbReference type="Google" id="ProtNLM"/>
    </source>
</evidence>
<reference evidence="1" key="1">
    <citation type="journal article" date="2020" name="Stud. Mycol.">
        <title>101 Dothideomycetes genomes: a test case for predicting lifestyles and emergence of pathogens.</title>
        <authorList>
            <person name="Haridas S."/>
            <person name="Albert R."/>
            <person name="Binder M."/>
            <person name="Bloem J."/>
            <person name="Labutti K."/>
            <person name="Salamov A."/>
            <person name="Andreopoulos B."/>
            <person name="Baker S."/>
            <person name="Barry K."/>
            <person name="Bills G."/>
            <person name="Bluhm B."/>
            <person name="Cannon C."/>
            <person name="Castanera R."/>
            <person name="Culley D."/>
            <person name="Daum C."/>
            <person name="Ezra D."/>
            <person name="Gonzalez J."/>
            <person name="Henrissat B."/>
            <person name="Kuo A."/>
            <person name="Liang C."/>
            <person name="Lipzen A."/>
            <person name="Lutzoni F."/>
            <person name="Magnuson J."/>
            <person name="Mondo S."/>
            <person name="Nolan M."/>
            <person name="Ohm R."/>
            <person name="Pangilinan J."/>
            <person name="Park H.-J."/>
            <person name="Ramirez L."/>
            <person name="Alfaro M."/>
            <person name="Sun H."/>
            <person name="Tritt A."/>
            <person name="Yoshinaga Y."/>
            <person name="Zwiers L.-H."/>
            <person name="Turgeon B."/>
            <person name="Goodwin S."/>
            <person name="Spatafora J."/>
            <person name="Crous P."/>
            <person name="Grigoriev I."/>
        </authorList>
    </citation>
    <scope>NUCLEOTIDE SEQUENCE</scope>
    <source>
        <strain evidence="1">CBS 121167</strain>
    </source>
</reference>
<dbReference type="Proteomes" id="UP000799438">
    <property type="component" value="Unassembled WGS sequence"/>
</dbReference>
<dbReference type="RefSeq" id="XP_033393924.1">
    <property type="nucleotide sequence ID" value="XM_033539313.1"/>
</dbReference>